<feature type="transmembrane region" description="Helical" evidence="1">
    <location>
        <begin position="347"/>
        <end position="369"/>
    </location>
</feature>
<dbReference type="Pfam" id="PF03929">
    <property type="entry name" value="PepSY_TM"/>
    <property type="match status" value="1"/>
</dbReference>
<evidence type="ECO:0000313" key="3">
    <source>
        <dbReference type="Proteomes" id="UP000245431"/>
    </source>
</evidence>
<evidence type="ECO:0000313" key="2">
    <source>
        <dbReference type="EMBL" id="SBW79011.1"/>
    </source>
</evidence>
<reference evidence="3" key="1">
    <citation type="submission" date="2016-07" db="EMBL/GenBank/DDBJ databases">
        <authorList>
            <person name="Florea S."/>
            <person name="Webb J.S."/>
            <person name="Jaromczyk J."/>
            <person name="Schardl C.L."/>
        </authorList>
    </citation>
    <scope>NUCLEOTIDE SEQUENCE [LARGE SCALE GENOMIC DNA]</scope>
    <source>
        <strain evidence="3">1YdBTEX2</strain>
    </source>
</reference>
<feature type="transmembrane region" description="Helical" evidence="1">
    <location>
        <begin position="194"/>
        <end position="219"/>
    </location>
</feature>
<dbReference type="PANTHER" id="PTHR34219:SF4">
    <property type="entry name" value="PEPSY DOMAIN-CONTAINING PROTEIN"/>
    <property type="match status" value="1"/>
</dbReference>
<organism evidence="2 3">
    <name type="scientific">Pseudomonas veronii 1YdBTEX2</name>
    <dbReference type="NCBI Taxonomy" id="1295141"/>
    <lineage>
        <taxon>Bacteria</taxon>
        <taxon>Pseudomonadati</taxon>
        <taxon>Pseudomonadota</taxon>
        <taxon>Gammaproteobacteria</taxon>
        <taxon>Pseudomonadales</taxon>
        <taxon>Pseudomonadaceae</taxon>
        <taxon>Pseudomonas</taxon>
    </lineage>
</organism>
<feature type="transmembrane region" description="Helical" evidence="1">
    <location>
        <begin position="20"/>
        <end position="41"/>
    </location>
</feature>
<keyword evidence="1" id="KW-1133">Transmembrane helix</keyword>
<feature type="transmembrane region" description="Helical" evidence="1">
    <location>
        <begin position="452"/>
        <end position="471"/>
    </location>
</feature>
<dbReference type="EMBL" id="LT599583">
    <property type="protein sequence ID" value="SBW79011.1"/>
    <property type="molecule type" value="Genomic_DNA"/>
</dbReference>
<dbReference type="InterPro" id="IPR005625">
    <property type="entry name" value="PepSY-ass_TM"/>
</dbReference>
<feature type="transmembrane region" description="Helical" evidence="1">
    <location>
        <begin position="149"/>
        <end position="173"/>
    </location>
</feature>
<evidence type="ECO:0000256" key="1">
    <source>
        <dbReference type="SAM" id="Phobius"/>
    </source>
</evidence>
<dbReference type="AlphaFoldDB" id="A0A1D3JSS1"/>
<name>A0A1D3JSS1_PSEVE</name>
<feature type="transmembrane region" description="Helical" evidence="1">
    <location>
        <begin position="390"/>
        <end position="409"/>
    </location>
</feature>
<dbReference type="PANTHER" id="PTHR34219">
    <property type="entry name" value="IRON-REGULATED INNER MEMBRANE PROTEIN-RELATED"/>
    <property type="match status" value="1"/>
</dbReference>
<keyword evidence="1" id="KW-0472">Membrane</keyword>
<feature type="transmembrane region" description="Helical" evidence="1">
    <location>
        <begin position="483"/>
        <end position="504"/>
    </location>
</feature>
<accession>A0A1D3JSS1</accession>
<feature type="transmembrane region" description="Helical" evidence="1">
    <location>
        <begin position="421"/>
        <end position="440"/>
    </location>
</feature>
<gene>
    <name evidence="2" type="ORF">PVE_R1G1124</name>
</gene>
<protein>
    <submittedName>
        <fullName evidence="2">Peptidase</fullName>
    </submittedName>
</protein>
<proteinExistence type="predicted"/>
<dbReference type="Proteomes" id="UP000245431">
    <property type="component" value="Chromosome PVE_r1"/>
</dbReference>
<keyword evidence="1" id="KW-0812">Transmembrane</keyword>
<sequence>MDGTHMKEGFRQAMAWLHTWAGLIFGWLLFAIFLTGTLSYFKDEISHWTQPEVQTRPLDDGRSLAVAQAYLQQQAPTAARWFITLPNSRDPGLSVMWQDKVDPGKRGNFIQKVLDPVSGQAVQARESMGGEFFYRFHFQLQMPYPWGRWLSTFAAMVMLVALITGIITHKKIFKDFFTFRPRKGQRSWLDGHNAVGVLVLPFHLMITYSSLVIFMSMVMPAPIVASYGNDSRAFFNEVFPATDNAPALGQPGTLLPLLPMYEQARAQWAGGHVGRLVVNNPSDANASVNVVRAGADRVVHDFGSTVSFNGSTGERLRVSAEQSLPAAIGGSFYGLHMGRFAGPVLRWLYFICGLAGTAMIGTGLVIWLGKRQLKHAKTGGMPFELRLVEVLNIASMSGLLIAIAAFFWANRLLPVSFAQRADWEVQMFFIAWGLSLLHAMLRRGRQAWVEQLSVGALLFGAIPALNALTTSHHLGVSLATGDWAMAGFDLTCLGSGVFLAWAAWKMHHRTAPQPRAERARALTLKPEAH</sequence>